<organism evidence="2 3">
    <name type="scientific">Eleusine coracana subsp. coracana</name>
    <dbReference type="NCBI Taxonomy" id="191504"/>
    <lineage>
        <taxon>Eukaryota</taxon>
        <taxon>Viridiplantae</taxon>
        <taxon>Streptophyta</taxon>
        <taxon>Embryophyta</taxon>
        <taxon>Tracheophyta</taxon>
        <taxon>Spermatophyta</taxon>
        <taxon>Magnoliopsida</taxon>
        <taxon>Liliopsida</taxon>
        <taxon>Poales</taxon>
        <taxon>Poaceae</taxon>
        <taxon>PACMAD clade</taxon>
        <taxon>Chloridoideae</taxon>
        <taxon>Cynodonteae</taxon>
        <taxon>Eleusininae</taxon>
        <taxon>Eleusine</taxon>
    </lineage>
</organism>
<dbReference type="PANTHER" id="PTHR33320">
    <property type="entry name" value="METHIONYL-TRNA SYNTHETASE"/>
    <property type="match status" value="1"/>
</dbReference>
<proteinExistence type="predicted"/>
<accession>A0AAV5DLI3</accession>
<evidence type="ECO:0000313" key="2">
    <source>
        <dbReference type="EMBL" id="GJN11358.1"/>
    </source>
</evidence>
<gene>
    <name evidence="2" type="primary">ga29542</name>
    <name evidence="2" type="ORF">PR202_ga29542</name>
</gene>
<reference evidence="2" key="1">
    <citation type="journal article" date="2018" name="DNA Res.">
        <title>Multiple hybrid de novo genome assembly of finger millet, an orphan allotetraploid crop.</title>
        <authorList>
            <person name="Hatakeyama M."/>
            <person name="Aluri S."/>
            <person name="Balachadran M.T."/>
            <person name="Sivarajan S.R."/>
            <person name="Patrignani A."/>
            <person name="Gruter S."/>
            <person name="Poveda L."/>
            <person name="Shimizu-Inatsugi R."/>
            <person name="Baeten J."/>
            <person name="Francoijs K.J."/>
            <person name="Nataraja K.N."/>
            <person name="Reddy Y.A.N."/>
            <person name="Phadnis S."/>
            <person name="Ravikumar R.L."/>
            <person name="Schlapbach R."/>
            <person name="Sreeman S.M."/>
            <person name="Shimizu K.K."/>
        </authorList>
    </citation>
    <scope>NUCLEOTIDE SEQUENCE</scope>
</reference>
<dbReference type="EMBL" id="BQKI01000018">
    <property type="protein sequence ID" value="GJN11358.1"/>
    <property type="molecule type" value="Genomic_DNA"/>
</dbReference>
<name>A0AAV5DLI3_ELECO</name>
<dbReference type="PANTHER" id="PTHR33320:SF2">
    <property type="entry name" value="OS07G0564200 PROTEIN"/>
    <property type="match status" value="1"/>
</dbReference>
<protein>
    <submittedName>
        <fullName evidence="2">Uncharacterized protein</fullName>
    </submittedName>
</protein>
<keyword evidence="3" id="KW-1185">Reference proteome</keyword>
<feature type="compositionally biased region" description="Basic residues" evidence="1">
    <location>
        <begin position="90"/>
        <end position="100"/>
    </location>
</feature>
<feature type="region of interest" description="Disordered" evidence="1">
    <location>
        <begin position="74"/>
        <end position="143"/>
    </location>
</feature>
<reference evidence="2" key="2">
    <citation type="submission" date="2021-12" db="EMBL/GenBank/DDBJ databases">
        <title>Resequencing data analysis of finger millet.</title>
        <authorList>
            <person name="Hatakeyama M."/>
            <person name="Aluri S."/>
            <person name="Balachadran M.T."/>
            <person name="Sivarajan S.R."/>
            <person name="Poveda L."/>
            <person name="Shimizu-Inatsugi R."/>
            <person name="Schlapbach R."/>
            <person name="Sreeman S.M."/>
            <person name="Shimizu K.K."/>
        </authorList>
    </citation>
    <scope>NUCLEOTIDE SEQUENCE</scope>
</reference>
<comment type="caution">
    <text evidence="2">The sequence shown here is derived from an EMBL/GenBank/DDBJ whole genome shotgun (WGS) entry which is preliminary data.</text>
</comment>
<dbReference type="Proteomes" id="UP001054889">
    <property type="component" value="Unassembled WGS sequence"/>
</dbReference>
<sequence length="313" mass="34896">MGSAGWRRARWRAEEFTCAGDGPAAARSGHGSHSPERWTWRCTGDDAVGEPPGDVCALPPWCWCARRSARRERQRDLATGRSRAAATAWGKRRRGARRWRRGGEGEKGPSSGARERRKRRRRGPTVAARLTEAGSSHGEEEVGRAAARWRRGARAGRWRARGRRAWWRQGAHAGRRGARGWRAWWRRGARGLARAVEAISYGEEEEEKRKKEIREILPSSTHCLLALLAIAGLTICNLTLSALPPRASGGGRCGAASRRRGSARGCGGCASVADMETATRLCYLLTVHRRTWRAIICTFCGAMLKSYRHYRLY</sequence>
<evidence type="ECO:0000256" key="1">
    <source>
        <dbReference type="SAM" id="MobiDB-lite"/>
    </source>
</evidence>
<evidence type="ECO:0000313" key="3">
    <source>
        <dbReference type="Proteomes" id="UP001054889"/>
    </source>
</evidence>
<dbReference type="AlphaFoldDB" id="A0AAV5DLI3"/>